<name>A0AAW4XRE0_9BURK</name>
<sequence length="103" mass="11532">MRLHASQEDIASLLDPQVRENEFEMVEANFLAQGEVLLLKNGEALTTSLGAVSGDSSNEPWLRYGAEIEISVRYQDLEGRKYQSKLPLKVYAREGFGGGIWRS</sequence>
<evidence type="ECO:0000313" key="2">
    <source>
        <dbReference type="Proteomes" id="UP001199260"/>
    </source>
</evidence>
<dbReference type="AlphaFoldDB" id="A0AAW4XRE0"/>
<accession>A0AAW4XRE0</accession>
<comment type="caution">
    <text evidence="1">The sequence shown here is derived from an EMBL/GenBank/DDBJ whole genome shotgun (WGS) entry which is preliminary data.</text>
</comment>
<dbReference type="EMBL" id="JAJNCT010000004">
    <property type="protein sequence ID" value="MCD2163900.1"/>
    <property type="molecule type" value="Genomic_DNA"/>
</dbReference>
<proteinExistence type="predicted"/>
<gene>
    <name evidence="1" type="ORF">LPW39_01985</name>
</gene>
<organism evidence="1 2">
    <name type="scientific">Comamonas koreensis</name>
    <dbReference type="NCBI Taxonomy" id="160825"/>
    <lineage>
        <taxon>Bacteria</taxon>
        <taxon>Pseudomonadati</taxon>
        <taxon>Pseudomonadota</taxon>
        <taxon>Betaproteobacteria</taxon>
        <taxon>Burkholderiales</taxon>
        <taxon>Comamonadaceae</taxon>
        <taxon>Comamonas</taxon>
    </lineage>
</organism>
<dbReference type="RefSeq" id="WP_230770894.1">
    <property type="nucleotide sequence ID" value="NZ_JAJNCT010000004.1"/>
</dbReference>
<reference evidence="1 2" key="1">
    <citation type="submission" date="2021-11" db="EMBL/GenBank/DDBJ databases">
        <title>Genome sequence.</title>
        <authorList>
            <person name="Sun Q."/>
        </authorList>
    </citation>
    <scope>NUCLEOTIDE SEQUENCE [LARGE SCALE GENOMIC DNA]</scope>
    <source>
        <strain evidence="1 2">KCTC 12005</strain>
    </source>
</reference>
<protein>
    <submittedName>
        <fullName evidence="1">Uncharacterized protein</fullName>
    </submittedName>
</protein>
<keyword evidence="2" id="KW-1185">Reference proteome</keyword>
<dbReference type="Proteomes" id="UP001199260">
    <property type="component" value="Unassembled WGS sequence"/>
</dbReference>
<evidence type="ECO:0000313" key="1">
    <source>
        <dbReference type="EMBL" id="MCD2163900.1"/>
    </source>
</evidence>